<accession>A0A1W5IJK4</accession>
<evidence type="ECO:0000256" key="7">
    <source>
        <dbReference type="ARBA" id="ARBA00022715"/>
    </source>
</evidence>
<dbReference type="GO" id="GO:0039523">
    <property type="term" value="P:symbiont-mediated suppression of host mRNA transcription via inhibition of RNA polymerase II activity"/>
    <property type="evidence" value="ECO:0007669"/>
    <property type="project" value="UniProtKB-KW"/>
</dbReference>
<feature type="domain" description="Influenza RNA polymerase PB2 second" evidence="18">
    <location>
        <begin position="37"/>
        <end position="105"/>
    </location>
</feature>
<feature type="domain" description="Influenza RNA polymerase PB2 middle" evidence="19">
    <location>
        <begin position="108"/>
        <end position="248"/>
    </location>
</feature>
<evidence type="ECO:0000256" key="6">
    <source>
        <dbReference type="ARBA" id="ARBA00022664"/>
    </source>
</evidence>
<feature type="domain" description="Influenza RNA polymerase PB2 sixth" evidence="21">
    <location>
        <begin position="531"/>
        <end position="672"/>
    </location>
</feature>
<keyword evidence="14" id="KW-1195">Viral transcription</keyword>
<dbReference type="GO" id="GO:0003723">
    <property type="term" value="F:RNA binding"/>
    <property type="evidence" value="ECO:0007669"/>
    <property type="project" value="InterPro"/>
</dbReference>
<keyword evidence="5" id="KW-0945">Host-virus interaction</keyword>
<keyword evidence="10" id="KW-1190">Host gene expression shutoff by virus</keyword>
<dbReference type="Pfam" id="PF20951">
    <property type="entry name" value="Flu_PB2_6th"/>
    <property type="match status" value="1"/>
</dbReference>
<dbReference type="InterPro" id="IPR049111">
    <property type="entry name" value="Flu_PB2_middle"/>
</dbReference>
<feature type="domain" description="Influenza RNA polymerase PB2 N-terminal region" evidence="17">
    <location>
        <begin position="1"/>
        <end position="36"/>
    </location>
</feature>
<dbReference type="InterPro" id="IPR048298">
    <property type="entry name" value="Flu_PB2_CAP-bd"/>
</dbReference>
<dbReference type="EMBL" id="KR077929">
    <property type="protein sequence ID" value="AKC43900.1"/>
    <property type="molecule type" value="Viral_cRNA"/>
</dbReference>
<evidence type="ECO:0000256" key="10">
    <source>
        <dbReference type="ARBA" id="ARBA00022995"/>
    </source>
</evidence>
<evidence type="ECO:0000259" key="16">
    <source>
        <dbReference type="Pfam" id="PF00604"/>
    </source>
</evidence>
<evidence type="ECO:0000259" key="19">
    <source>
        <dbReference type="Pfam" id="PF20949"/>
    </source>
</evidence>
<feature type="domain" description="Influenza RNA polymerase PB2 CAP binding" evidence="16">
    <location>
        <begin position="321"/>
        <end position="529"/>
    </location>
</feature>
<comment type="subunit">
    <text evidence="15">Influenza RNA polymerase is composed of three subunits: PB1, PB2 and PA.</text>
</comment>
<evidence type="ECO:0000256" key="3">
    <source>
        <dbReference type="ARBA" id="ARBA00014261"/>
    </source>
</evidence>
<comment type="function">
    <text evidence="15">Plays an essential role in transcription initiation and cap-stealing mechanism, in which cellular capped pre-mRNAs are used to generate primers for viral transcription.</text>
</comment>
<dbReference type="Pfam" id="PF20950">
    <property type="entry name" value="Flu_PB2_4th"/>
    <property type="match status" value="1"/>
</dbReference>
<dbReference type="Pfam" id="PF20952">
    <property type="entry name" value="Flu_PB2_7th"/>
    <property type="match status" value="1"/>
</dbReference>
<dbReference type="InterPro" id="IPR049106">
    <property type="entry name" value="Flu_PB2_N"/>
</dbReference>
<dbReference type="InterPro" id="IPR049115">
    <property type="entry name" value="Flu_PB2_C"/>
</dbReference>
<proteinExistence type="inferred from homology"/>
<keyword evidence="11 15" id="KW-0506">mRNA capping</keyword>
<evidence type="ECO:0000259" key="20">
    <source>
        <dbReference type="Pfam" id="PF20950"/>
    </source>
</evidence>
<comment type="subcellular location">
    <subcellularLocation>
        <location evidence="1">Host mitochondrion</location>
    </subcellularLocation>
    <subcellularLocation>
        <location evidence="15">Virion</location>
    </subcellularLocation>
    <subcellularLocation>
        <location evidence="15">Host nucleus</location>
    </subcellularLocation>
</comment>
<evidence type="ECO:0000313" key="23">
    <source>
        <dbReference type="EMBL" id="AKC43900.1"/>
    </source>
</evidence>
<organism evidence="23">
    <name type="scientific">Influenza A virus</name>
    <name type="common">A/dark fruit-eating bat/Bolivia/PBV780-781/2011(H18N11)</name>
    <dbReference type="NCBI Taxonomy" id="1641314"/>
    <lineage>
        <taxon>Viruses</taxon>
        <taxon>Riboviria</taxon>
        <taxon>Orthornavirae</taxon>
        <taxon>Negarnaviricota</taxon>
        <taxon>Polyploviricotina</taxon>
        <taxon>Insthoviricetes</taxon>
        <taxon>Articulavirales</taxon>
        <taxon>Orthomyxoviridae</taxon>
        <taxon>Alphainfluenzavirus</taxon>
        <taxon>Alphainfluenzavirus influenzae</taxon>
        <taxon>Influenza A virus</taxon>
    </lineage>
</organism>
<evidence type="ECO:0000259" key="17">
    <source>
        <dbReference type="Pfam" id="PF20947"/>
    </source>
</evidence>
<evidence type="ECO:0000256" key="2">
    <source>
        <dbReference type="ARBA" id="ARBA00008660"/>
    </source>
</evidence>
<dbReference type="Pfam" id="PF20948">
    <property type="entry name" value="Flu_PB2_2nd"/>
    <property type="match status" value="1"/>
</dbReference>
<keyword evidence="7" id="KW-1157">Cap snatching</keyword>
<dbReference type="InterPro" id="IPR049114">
    <property type="entry name" value="Flu_PB2_6th"/>
</dbReference>
<dbReference type="GO" id="GO:0075526">
    <property type="term" value="P:cap snatching"/>
    <property type="evidence" value="ECO:0007669"/>
    <property type="project" value="UniProtKB-KW"/>
</dbReference>
<name>A0A1W5IJK4_9INFA</name>
<sequence>MDRIKELLEMTKNSRMREILSTTSVDHMAVIRKYTSGRQEKNPALRMKWMMAMKFPISASAKIKELIPEKDEDGNVLWTNTKDAGSNRLLVSPNAVTWWNRAGPVSEVVHYPKVYKMYFDRLDRLQNGTYGPVKFYNQMKIRKRVDINPGHKDLTSKEAQDVIMEVVFPNEVGARTLSSDAQLAITKEKKQELQNCKISPIMVAYMLERELVRKTRFLPVAGATSSTHVEVLHLTQGTCWEQQYTPGGEAENDDMDQTLIIAARNIVRRSIVAIDPLASLISMCHTTNISAEPLTEILKANPTDEQAVNICKAALGIKINNSFSFGGYNFKKIKGNSKRSEQQVLTGNLQTLTLTIFEGYEEFNVSGKRASAVLKKGTQRLIQAIIGGRTIEDILNLMITLMVFSQEDKMIKSVRGDLNFLNRANQRLHPMYQLLRHFQKDSGVLLRNWGMEDIDPVMGIMGILPDGTINRNTTLVGVRISQGGVDEYSFNERIRVSIDKYLRVKNEKGELLISPEEVSEAQGQEKLPINYNSSLMWEVNGPESILTNTYHWILKNWEILKTQWMTTPNILYNRMEFEPFQTLIPKGNRAAYSGFTRTLFQQMRDVEGTFDSIQIIKLLPFAAHPPSAGRSQFSSFTINIRGAPLRLLIRGNSQIFNYNKMENSIIILGKNVGKLDESIITETNTIESAVLRGFLILGKANSKYGPVLTIAELDKLGRGEKANVLIGQGDTVLVMKRKRDSSILTDSQTAIKRIRLEESK</sequence>
<keyword evidence="13" id="KW-1262">Eukaryotic host gene expression shutoff by virus</keyword>
<gene>
    <name evidence="15 23" type="primary">PB2</name>
</gene>
<keyword evidence="6 15" id="KW-0507">mRNA processing</keyword>
<keyword evidence="12" id="KW-1104">Inhibition of host RNA polymerase II by virus</keyword>
<dbReference type="InterPro" id="IPR049113">
    <property type="entry name" value="PB2_helical"/>
</dbReference>
<dbReference type="Gene3D" id="3.30.30.90">
    <property type="entry name" value="Polymerase Basic Protein 2, C-terminal domain"/>
    <property type="match status" value="1"/>
</dbReference>
<dbReference type="GO" id="GO:0033650">
    <property type="term" value="C:host cell mitochondrion"/>
    <property type="evidence" value="ECO:0007669"/>
    <property type="project" value="UniProtKB-SubCell"/>
</dbReference>
<dbReference type="InterPro" id="IPR049110">
    <property type="entry name" value="Flu_PB2_2nd"/>
</dbReference>
<evidence type="ECO:0000256" key="13">
    <source>
        <dbReference type="ARBA" id="ARBA00023247"/>
    </source>
</evidence>
<dbReference type="GO" id="GO:0042025">
    <property type="term" value="C:host cell nucleus"/>
    <property type="evidence" value="ECO:0007669"/>
    <property type="project" value="UniProtKB-SubCell"/>
</dbReference>
<keyword evidence="8" id="KW-1191">Eukaryotic host transcription shutoff by virus</keyword>
<evidence type="ECO:0000256" key="12">
    <source>
        <dbReference type="ARBA" id="ARBA00023103"/>
    </source>
</evidence>
<evidence type="ECO:0000259" key="22">
    <source>
        <dbReference type="Pfam" id="PF20952"/>
    </source>
</evidence>
<keyword evidence="4 15" id="KW-1048">Host nucleus</keyword>
<evidence type="ECO:0000259" key="18">
    <source>
        <dbReference type="Pfam" id="PF20948"/>
    </source>
</evidence>
<feature type="domain" description="Polymerase basic protein 2 helical" evidence="20">
    <location>
        <begin position="251"/>
        <end position="319"/>
    </location>
</feature>
<dbReference type="GO" id="GO:0006351">
    <property type="term" value="P:DNA-templated transcription"/>
    <property type="evidence" value="ECO:0007669"/>
    <property type="project" value="InterPro"/>
</dbReference>
<feature type="domain" description="Influenza RNA polymerase PB2 C-terminal" evidence="22">
    <location>
        <begin position="683"/>
        <end position="756"/>
    </location>
</feature>
<dbReference type="SUPFAM" id="SSF160453">
    <property type="entry name" value="PB2 C-terminal domain-like"/>
    <property type="match status" value="1"/>
</dbReference>
<dbReference type="GO" id="GO:0006370">
    <property type="term" value="P:7-methylguanosine mRNA capping"/>
    <property type="evidence" value="ECO:0007669"/>
    <property type="project" value="UniProtKB-KW"/>
</dbReference>
<dbReference type="SMR" id="A0A1W5IJK4"/>
<evidence type="ECO:0000256" key="11">
    <source>
        <dbReference type="ARBA" id="ARBA00023042"/>
    </source>
</evidence>
<dbReference type="GO" id="GO:0039657">
    <property type="term" value="P:symbiont-mediated suppression of host gene expression"/>
    <property type="evidence" value="ECO:0007669"/>
    <property type="project" value="UniProtKB-KW"/>
</dbReference>
<evidence type="ECO:0000256" key="1">
    <source>
        <dbReference type="ARBA" id="ARBA00004181"/>
    </source>
</evidence>
<dbReference type="InterPro" id="IPR037258">
    <property type="entry name" value="PDB2_C"/>
</dbReference>
<evidence type="ECO:0000256" key="5">
    <source>
        <dbReference type="ARBA" id="ARBA00022581"/>
    </source>
</evidence>
<evidence type="ECO:0000256" key="14">
    <source>
        <dbReference type="ARBA" id="ARBA00023314"/>
    </source>
</evidence>
<dbReference type="Pfam" id="PF20949">
    <property type="entry name" value="Flu_PB2_3rd"/>
    <property type="match status" value="1"/>
</dbReference>
<evidence type="ECO:0000256" key="4">
    <source>
        <dbReference type="ARBA" id="ARBA00022562"/>
    </source>
</evidence>
<dbReference type="GO" id="GO:0044423">
    <property type="term" value="C:virion component"/>
    <property type="evidence" value="ECO:0007669"/>
    <property type="project" value="UniProtKB-KW"/>
</dbReference>
<evidence type="ECO:0000256" key="8">
    <source>
        <dbReference type="ARBA" id="ARBA00022731"/>
    </source>
</evidence>
<evidence type="ECO:0000259" key="21">
    <source>
        <dbReference type="Pfam" id="PF20951"/>
    </source>
</evidence>
<keyword evidence="9 15" id="KW-0946">Virion</keyword>
<comment type="similarity">
    <text evidence="2 15">Belongs to the influenza viruses PB2 family.</text>
</comment>
<evidence type="ECO:0000256" key="9">
    <source>
        <dbReference type="ARBA" id="ARBA00022844"/>
    </source>
</evidence>
<protein>
    <recommendedName>
        <fullName evidence="3 15">Polymerase basic protein 2</fullName>
    </recommendedName>
</protein>
<evidence type="ECO:0000256" key="15">
    <source>
        <dbReference type="RuleBase" id="RU361246"/>
    </source>
</evidence>
<dbReference type="Pfam" id="PF00604">
    <property type="entry name" value="Flu_PB2_5th"/>
    <property type="match status" value="1"/>
</dbReference>
<reference evidence="23" key="1">
    <citation type="submission" date="2015-04" db="EMBL/GenBank/DDBJ databases">
        <title>H18N11 Identified in Bolivia using a New Consensus PCR Assay for the Identification of Highly Divergent Influenza Viruses.</title>
        <authorList>
            <person name="Liang E."/>
            <person name="Aguirre-Mazzi E."/>
            <person name="Hicks A.L."/>
            <person name="Zambrana-Torrelio C."/>
            <person name="Navarrete-Macias I."/>
            <person name="Rostal M.K."/>
            <person name="Daszak P."/>
            <person name="Anthony S.J."/>
            <person name="Iniguez V."/>
            <person name="Lipkin W.I."/>
        </authorList>
    </citation>
    <scope>NUCLEOTIDE SEQUENCE</scope>
    <source>
        <strain evidence="23">A/dark fruit-eating bat/Bolivia/PBV780-781/2011</strain>
    </source>
</reference>
<dbReference type="Pfam" id="PF20947">
    <property type="entry name" value="Flu_PB2_1st"/>
    <property type="match status" value="1"/>
</dbReference>